<evidence type="ECO:0000313" key="8">
    <source>
        <dbReference type="Proteomes" id="UP000663834"/>
    </source>
</evidence>
<reference evidence="6" key="1">
    <citation type="submission" date="2021-02" db="EMBL/GenBank/DDBJ databases">
        <authorList>
            <person name="Nowell W R."/>
        </authorList>
    </citation>
    <scope>NUCLEOTIDE SEQUENCE</scope>
</reference>
<dbReference type="Proteomes" id="UP000681720">
    <property type="component" value="Unassembled WGS sequence"/>
</dbReference>
<dbReference type="Pfam" id="PF04500">
    <property type="entry name" value="FLYWCH"/>
    <property type="match status" value="1"/>
</dbReference>
<gene>
    <name evidence="7" type="ORF">GIL414_LOCUS11936</name>
    <name evidence="6" type="ORF">KQP761_LOCUS33660</name>
</gene>
<proteinExistence type="predicted"/>
<sequence length="464" mass="53672">MSTFTLSTTQKNKPLLLSKGFSYTIDKTTNDKTYWKCEDARKLKCKGRVHTNNINTILLHENDSHNHNGSAVSTEIRLFEEKVRDRAMNYNEATQTVIDNCLVNLSDNAIARLPNFKHVKRTIQNRRGQNGLPKIPHDKTFDQIPDQLSTTKRNTVFLRYDSGSGNDRIIIFSSTEQLQLLENGEELLVDGTFKVSPSIFYQLYAMHVVYRNAVLPVVFALLPNKTEQTYRRLINKLSELCPSWNPKSIMMDFEKAVMNAFAEKFITTTNQSTISGCFFHLQQSIQRKVQELGLKTNYEQDPVFAHHVNKIAALAFLPLNDVGQGFDDLFNSLPPILHPLLNYFEDTYVGRHRPQGRSNPLFKIELWNMHQRTTDLLMRTNNSAEAWHRRLSSVTQCQHPTLWLFINNLKTEEHYIYCQLIKLNAGEKIQPNKKYLKYSVRLRNLIQHPLPSILQQLDGLAHNL</sequence>
<dbReference type="Gene3D" id="2.20.25.240">
    <property type="match status" value="1"/>
</dbReference>
<evidence type="ECO:0000256" key="3">
    <source>
        <dbReference type="ARBA" id="ARBA00022833"/>
    </source>
</evidence>
<dbReference type="GO" id="GO:0008270">
    <property type="term" value="F:zinc ion binding"/>
    <property type="evidence" value="ECO:0007669"/>
    <property type="project" value="UniProtKB-KW"/>
</dbReference>
<feature type="domain" description="FLYWCH-type" evidence="4">
    <location>
        <begin position="8"/>
        <end position="67"/>
    </location>
</feature>
<keyword evidence="2" id="KW-0863">Zinc-finger</keyword>
<dbReference type="InterPro" id="IPR007588">
    <property type="entry name" value="Znf_FLYWCH"/>
</dbReference>
<evidence type="ECO:0000256" key="2">
    <source>
        <dbReference type="ARBA" id="ARBA00022771"/>
    </source>
</evidence>
<dbReference type="OrthoDB" id="10029846at2759"/>
<comment type="caution">
    <text evidence="6">The sequence shown here is derived from an EMBL/GenBank/DDBJ whole genome shotgun (WGS) entry which is preliminary data.</text>
</comment>
<evidence type="ECO:0008006" key="9">
    <source>
        <dbReference type="Google" id="ProtNLM"/>
    </source>
</evidence>
<evidence type="ECO:0000256" key="1">
    <source>
        <dbReference type="ARBA" id="ARBA00022723"/>
    </source>
</evidence>
<dbReference type="EMBL" id="CAJNOW010018802">
    <property type="protein sequence ID" value="CAF1668305.1"/>
    <property type="molecule type" value="Genomic_DNA"/>
</dbReference>
<protein>
    <recommendedName>
        <fullName evidence="9">MULE transposase domain-containing protein</fullName>
    </recommendedName>
</protein>
<evidence type="ECO:0000259" key="5">
    <source>
        <dbReference type="Pfam" id="PF10551"/>
    </source>
</evidence>
<accession>A0A816G109</accession>
<keyword evidence="1" id="KW-0479">Metal-binding</keyword>
<dbReference type="PANTHER" id="PTHR47160:SF10">
    <property type="entry name" value="MULE TRANSPOSASE DOMAIN-CONTAINING PROTEIN"/>
    <property type="match status" value="1"/>
</dbReference>
<name>A0A816G109_9BILA</name>
<dbReference type="AlphaFoldDB" id="A0A816G109"/>
<organism evidence="6 8">
    <name type="scientific">Rotaria magnacalcarata</name>
    <dbReference type="NCBI Taxonomy" id="392030"/>
    <lineage>
        <taxon>Eukaryota</taxon>
        <taxon>Metazoa</taxon>
        <taxon>Spiralia</taxon>
        <taxon>Gnathifera</taxon>
        <taxon>Rotifera</taxon>
        <taxon>Eurotatoria</taxon>
        <taxon>Bdelloidea</taxon>
        <taxon>Philodinida</taxon>
        <taxon>Philodinidae</taxon>
        <taxon>Rotaria</taxon>
    </lineage>
</organism>
<feature type="domain" description="MULE transposase" evidence="5">
    <location>
        <begin position="187"/>
        <end position="283"/>
    </location>
</feature>
<evidence type="ECO:0000313" key="7">
    <source>
        <dbReference type="EMBL" id="CAF4004204.1"/>
    </source>
</evidence>
<dbReference type="InterPro" id="IPR018289">
    <property type="entry name" value="MULE_transposase_dom"/>
</dbReference>
<dbReference type="Proteomes" id="UP000663834">
    <property type="component" value="Unassembled WGS sequence"/>
</dbReference>
<evidence type="ECO:0000313" key="6">
    <source>
        <dbReference type="EMBL" id="CAF1668305.1"/>
    </source>
</evidence>
<dbReference type="PANTHER" id="PTHR47160">
    <property type="entry name" value="PUTATIVE-RELATED"/>
    <property type="match status" value="1"/>
</dbReference>
<dbReference type="EMBL" id="CAJOBJ010004553">
    <property type="protein sequence ID" value="CAF4004204.1"/>
    <property type="molecule type" value="Genomic_DNA"/>
</dbReference>
<evidence type="ECO:0000259" key="4">
    <source>
        <dbReference type="Pfam" id="PF04500"/>
    </source>
</evidence>
<dbReference type="Pfam" id="PF10551">
    <property type="entry name" value="MULE"/>
    <property type="match status" value="1"/>
</dbReference>
<keyword evidence="3" id="KW-0862">Zinc</keyword>